<accession>A0A545AM76</accession>
<evidence type="ECO:0000256" key="2">
    <source>
        <dbReference type="SAM" id="Phobius"/>
    </source>
</evidence>
<proteinExistence type="predicted"/>
<keyword evidence="2" id="KW-0472">Membrane</keyword>
<dbReference type="EMBL" id="VIRS01000018">
    <property type="protein sequence ID" value="TQS42413.1"/>
    <property type="molecule type" value="Genomic_DNA"/>
</dbReference>
<evidence type="ECO:0000313" key="4">
    <source>
        <dbReference type="Proteomes" id="UP000317982"/>
    </source>
</evidence>
<dbReference type="OrthoDB" id="5188739at2"/>
<dbReference type="InParanoid" id="A0A545AM76"/>
<evidence type="ECO:0000313" key="3">
    <source>
        <dbReference type="EMBL" id="TQS42413.1"/>
    </source>
</evidence>
<feature type="transmembrane region" description="Helical" evidence="2">
    <location>
        <begin position="36"/>
        <end position="55"/>
    </location>
</feature>
<dbReference type="Proteomes" id="UP000317982">
    <property type="component" value="Unassembled WGS sequence"/>
</dbReference>
<dbReference type="AlphaFoldDB" id="A0A545AM76"/>
<gene>
    <name evidence="3" type="ORF">FL583_24195</name>
</gene>
<keyword evidence="4" id="KW-1185">Reference proteome</keyword>
<keyword evidence="2" id="KW-0812">Transmembrane</keyword>
<organism evidence="3 4">
    <name type="scientific">Cryptosporangium phraense</name>
    <dbReference type="NCBI Taxonomy" id="2593070"/>
    <lineage>
        <taxon>Bacteria</taxon>
        <taxon>Bacillati</taxon>
        <taxon>Actinomycetota</taxon>
        <taxon>Actinomycetes</taxon>
        <taxon>Cryptosporangiales</taxon>
        <taxon>Cryptosporangiaceae</taxon>
        <taxon>Cryptosporangium</taxon>
    </lineage>
</organism>
<comment type="caution">
    <text evidence="3">The sequence shown here is derived from an EMBL/GenBank/DDBJ whole genome shotgun (WGS) entry which is preliminary data.</text>
</comment>
<dbReference type="RefSeq" id="WP_142707103.1">
    <property type="nucleotide sequence ID" value="NZ_VIRS01000018.1"/>
</dbReference>
<evidence type="ECO:0000256" key="1">
    <source>
        <dbReference type="SAM" id="MobiDB-lite"/>
    </source>
</evidence>
<protein>
    <submittedName>
        <fullName evidence="3">Uncharacterized protein</fullName>
    </submittedName>
</protein>
<name>A0A545AM76_9ACTN</name>
<feature type="region of interest" description="Disordered" evidence="1">
    <location>
        <begin position="62"/>
        <end position="106"/>
    </location>
</feature>
<reference evidence="3 4" key="1">
    <citation type="submission" date="2019-07" db="EMBL/GenBank/DDBJ databases">
        <title>Cryptosporangium phraense sp. nov., isolated from plant litter.</title>
        <authorList>
            <person name="Suriyachadkun C."/>
        </authorList>
    </citation>
    <scope>NUCLEOTIDE SEQUENCE [LARGE SCALE GENOMIC DNA]</scope>
    <source>
        <strain evidence="3 4">A-T 5661</strain>
    </source>
</reference>
<sequence>METLSRSDQAVLAAATVVVCLVVALSLRGTRPGAPARIGAIVAGIAVILTLAVGMRANDLTNPRSDDAQTLPPLHPTETSAYGDATLDGDPQSGLTVHPPADGTTGGAYLPDAKFCDGRLEAGVHLDTSGTTDAIAAADNTTGAPATAGLTLGLRATDDPDAPAALSVEYVPSEQEVRVLDASGSTLASLTSTATDPVVRVEVHGTKASVWFDGQQLTDDAVPITGDCGAVRFGSWGEDAVLRNLTIRPAS</sequence>
<keyword evidence="2" id="KW-1133">Transmembrane helix</keyword>